<organism evidence="1 2">
    <name type="scientific">Rhodococcus ruber</name>
    <dbReference type="NCBI Taxonomy" id="1830"/>
    <lineage>
        <taxon>Bacteria</taxon>
        <taxon>Bacillati</taxon>
        <taxon>Actinomycetota</taxon>
        <taxon>Actinomycetes</taxon>
        <taxon>Mycobacteriales</taxon>
        <taxon>Nocardiaceae</taxon>
        <taxon>Rhodococcus</taxon>
    </lineage>
</organism>
<evidence type="ECO:0000313" key="1">
    <source>
        <dbReference type="EMBL" id="CDZ90242.1"/>
    </source>
</evidence>
<proteinExistence type="predicted"/>
<accession>A0A098BPU5</accession>
<name>A0A098BPU5_9NOCA</name>
<dbReference type="Proteomes" id="UP000042997">
    <property type="component" value="Unassembled WGS sequence"/>
</dbReference>
<dbReference type="AlphaFoldDB" id="A0A098BPU5"/>
<gene>
    <name evidence="1" type="ORF">RHRU231_680011</name>
</gene>
<sequence length="86" mass="9786">MMARRPRRERVDHALPPVECGHLSLKLTDTVEAALPRDVRERSIMEQGATWHSPSVFGALAANLRKISTHGCTICRYRQLPLRRPT</sequence>
<evidence type="ECO:0000313" key="2">
    <source>
        <dbReference type="Proteomes" id="UP000042997"/>
    </source>
</evidence>
<dbReference type="EMBL" id="CCSD01000081">
    <property type="protein sequence ID" value="CDZ90242.1"/>
    <property type="molecule type" value="Genomic_DNA"/>
</dbReference>
<protein>
    <submittedName>
        <fullName evidence="1">Uncharacterized protein</fullName>
    </submittedName>
</protein>
<reference evidence="1 2" key="1">
    <citation type="journal article" date="2014" name="Genome Announc.">
        <title>Draft Genome Sequence of Propane- and Butane-Oxidizing Actinobacterium Rhodococcus ruber IEGM 231.</title>
        <authorList>
            <person name="Ivshina I.B."/>
            <person name="Kuyukina M.S."/>
            <person name="Krivoruchko A.V."/>
            <person name="Barbe V."/>
            <person name="Fischer C."/>
        </authorList>
    </citation>
    <scope>NUCLEOTIDE SEQUENCE [LARGE SCALE GENOMIC DNA]</scope>
</reference>